<dbReference type="AlphaFoldDB" id="A0A8X6QR44"/>
<protein>
    <submittedName>
        <fullName evidence="1">Uncharacterized protein</fullName>
    </submittedName>
</protein>
<evidence type="ECO:0000313" key="2">
    <source>
        <dbReference type="Proteomes" id="UP000887013"/>
    </source>
</evidence>
<organism evidence="1 2">
    <name type="scientific">Nephila pilipes</name>
    <name type="common">Giant wood spider</name>
    <name type="synonym">Nephila maculata</name>
    <dbReference type="NCBI Taxonomy" id="299642"/>
    <lineage>
        <taxon>Eukaryota</taxon>
        <taxon>Metazoa</taxon>
        <taxon>Ecdysozoa</taxon>
        <taxon>Arthropoda</taxon>
        <taxon>Chelicerata</taxon>
        <taxon>Arachnida</taxon>
        <taxon>Araneae</taxon>
        <taxon>Araneomorphae</taxon>
        <taxon>Entelegynae</taxon>
        <taxon>Araneoidea</taxon>
        <taxon>Nephilidae</taxon>
        <taxon>Nephila</taxon>
    </lineage>
</organism>
<name>A0A8X6QR44_NEPPI</name>
<dbReference type="Proteomes" id="UP000887013">
    <property type="component" value="Unassembled WGS sequence"/>
</dbReference>
<proteinExistence type="predicted"/>
<evidence type="ECO:0000313" key="1">
    <source>
        <dbReference type="EMBL" id="GFU39690.1"/>
    </source>
</evidence>
<comment type="caution">
    <text evidence="1">The sequence shown here is derived from an EMBL/GenBank/DDBJ whole genome shotgun (WGS) entry which is preliminary data.</text>
</comment>
<sequence>MVNRCKPNQAAIILNISKRLRNRLPLPAPTDCKRKTELAENPVIFSCHESRITASEIRNLLRQESPIIKAEIAAAKTARENERDSAVN</sequence>
<reference evidence="1" key="1">
    <citation type="submission" date="2020-08" db="EMBL/GenBank/DDBJ databases">
        <title>Multicomponent nature underlies the extraordinary mechanical properties of spider dragline silk.</title>
        <authorList>
            <person name="Kono N."/>
            <person name="Nakamura H."/>
            <person name="Mori M."/>
            <person name="Yoshida Y."/>
            <person name="Ohtoshi R."/>
            <person name="Malay A.D."/>
            <person name="Moran D.A.P."/>
            <person name="Tomita M."/>
            <person name="Numata K."/>
            <person name="Arakawa K."/>
        </authorList>
    </citation>
    <scope>NUCLEOTIDE SEQUENCE</scope>
</reference>
<dbReference type="EMBL" id="BMAW01084668">
    <property type="protein sequence ID" value="GFU39690.1"/>
    <property type="molecule type" value="Genomic_DNA"/>
</dbReference>
<keyword evidence="2" id="KW-1185">Reference proteome</keyword>
<accession>A0A8X6QR44</accession>
<gene>
    <name evidence="1" type="ORF">NPIL_650301</name>
</gene>